<dbReference type="GO" id="GO:0005829">
    <property type="term" value="C:cytosol"/>
    <property type="evidence" value="ECO:0007669"/>
    <property type="project" value="TreeGrafter"/>
</dbReference>
<protein>
    <submittedName>
        <fullName evidence="2">Aldo keto reductase</fullName>
    </submittedName>
</protein>
<proteinExistence type="predicted"/>
<evidence type="ECO:0000313" key="3">
    <source>
        <dbReference type="Proteomes" id="UP000051223"/>
    </source>
</evidence>
<dbReference type="PANTHER" id="PTHR43364:SF1">
    <property type="entry name" value="OXIDOREDUCTASE YDHF"/>
    <property type="match status" value="1"/>
</dbReference>
<dbReference type="STRING" id="1423754.FC39_GL000207"/>
<dbReference type="SUPFAM" id="SSF51430">
    <property type="entry name" value="NAD(P)-linked oxidoreductase"/>
    <property type="match status" value="1"/>
</dbReference>
<dbReference type="InterPro" id="IPR023210">
    <property type="entry name" value="NADP_OxRdtase_dom"/>
</dbReference>
<sequence length="315" mass="35234">MYMTKQAKVVLGAWAWGDNNSYFGNNYDQAHFQEVYDEAIKNGLNFWDTAVAYGNSASETLLGNLMKNTLREELVISTKFTPQMADNSENPIESMFNGSLKRLNTDYIDYYWIHNDADVEKWTPLIIPLLKSGKIKHVGVSNHTLTEIKRVQEILGEAGFKLDAVQNHLSLLDRTSEQAGILDYCKENDITFFAYMVLEQGALTGKYNVDNPFPAGSVRAHVYNNKLPQLTDLINTLHEIGQRHDLSTAQTAMAWALAKGALPIIGVTKVKQVDDAAGVAQSHLTTEEIETLEEVADKAGVNTIGSWEQDMREDK</sequence>
<reference evidence="2 3" key="1">
    <citation type="journal article" date="2015" name="Genome Announc.">
        <title>Expanding the biotechnology potential of lactobacilli through comparative genomics of 213 strains and associated genera.</title>
        <authorList>
            <person name="Sun Z."/>
            <person name="Harris H.M."/>
            <person name="McCann A."/>
            <person name="Guo C."/>
            <person name="Argimon S."/>
            <person name="Zhang W."/>
            <person name="Yang X."/>
            <person name="Jeffery I.B."/>
            <person name="Cooney J.C."/>
            <person name="Kagawa T.F."/>
            <person name="Liu W."/>
            <person name="Song Y."/>
            <person name="Salvetti E."/>
            <person name="Wrobel A."/>
            <person name="Rasinkangas P."/>
            <person name="Parkhill J."/>
            <person name="Rea M.C."/>
            <person name="O'Sullivan O."/>
            <person name="Ritari J."/>
            <person name="Douillard F.P."/>
            <person name="Paul Ross R."/>
            <person name="Yang R."/>
            <person name="Briner A.E."/>
            <person name="Felis G.E."/>
            <person name="de Vos W.M."/>
            <person name="Barrangou R."/>
            <person name="Klaenhammer T.R."/>
            <person name="Caufield P.W."/>
            <person name="Cui Y."/>
            <person name="Zhang H."/>
            <person name="O'Toole P.W."/>
        </authorList>
    </citation>
    <scope>NUCLEOTIDE SEQUENCE [LARGE SCALE GENOMIC DNA]</scope>
    <source>
        <strain evidence="2 3">DSM 5661</strain>
    </source>
</reference>
<dbReference type="PATRIC" id="fig|1423754.3.peg.218"/>
<dbReference type="EMBL" id="AZGI01000011">
    <property type="protein sequence ID" value="KRM40723.1"/>
    <property type="molecule type" value="Genomic_DNA"/>
</dbReference>
<dbReference type="AlphaFoldDB" id="A0A0R1YNB4"/>
<evidence type="ECO:0000259" key="1">
    <source>
        <dbReference type="Pfam" id="PF00248"/>
    </source>
</evidence>
<name>A0A0R1YNB4_9LACO</name>
<feature type="domain" description="NADP-dependent oxidoreductase" evidence="1">
    <location>
        <begin position="8"/>
        <end position="296"/>
    </location>
</feature>
<gene>
    <name evidence="2" type="ORF">FC39_GL000207</name>
</gene>
<keyword evidence="3" id="KW-1185">Reference proteome</keyword>
<dbReference type="eggNOG" id="COG0667">
    <property type="taxonomic scope" value="Bacteria"/>
</dbReference>
<organism evidence="2 3">
    <name type="scientific">Lactobacillus hamsteri DSM 5661 = JCM 6256</name>
    <dbReference type="NCBI Taxonomy" id="1423754"/>
    <lineage>
        <taxon>Bacteria</taxon>
        <taxon>Bacillati</taxon>
        <taxon>Bacillota</taxon>
        <taxon>Bacilli</taxon>
        <taxon>Lactobacillales</taxon>
        <taxon>Lactobacillaceae</taxon>
        <taxon>Lactobacillus</taxon>
    </lineage>
</organism>
<dbReference type="Proteomes" id="UP000051223">
    <property type="component" value="Unassembled WGS sequence"/>
</dbReference>
<evidence type="ECO:0000313" key="2">
    <source>
        <dbReference type="EMBL" id="KRM40723.1"/>
    </source>
</evidence>
<dbReference type="GO" id="GO:0016491">
    <property type="term" value="F:oxidoreductase activity"/>
    <property type="evidence" value="ECO:0007669"/>
    <property type="project" value="InterPro"/>
</dbReference>
<dbReference type="InterPro" id="IPR050523">
    <property type="entry name" value="AKR_Detox_Biosynth"/>
</dbReference>
<dbReference type="InterPro" id="IPR020471">
    <property type="entry name" value="AKR"/>
</dbReference>
<dbReference type="PANTHER" id="PTHR43364">
    <property type="entry name" value="NADH-SPECIFIC METHYLGLYOXAL REDUCTASE-RELATED"/>
    <property type="match status" value="1"/>
</dbReference>
<dbReference type="InterPro" id="IPR036812">
    <property type="entry name" value="NAD(P)_OxRdtase_dom_sf"/>
</dbReference>
<dbReference type="CDD" id="cd19103">
    <property type="entry name" value="AKR_unchar"/>
    <property type="match status" value="1"/>
</dbReference>
<comment type="caution">
    <text evidence="2">The sequence shown here is derived from an EMBL/GenBank/DDBJ whole genome shotgun (WGS) entry which is preliminary data.</text>
</comment>
<dbReference type="Pfam" id="PF00248">
    <property type="entry name" value="Aldo_ket_red"/>
    <property type="match status" value="1"/>
</dbReference>
<accession>A0A0R1YNB4</accession>
<dbReference type="Gene3D" id="3.20.20.100">
    <property type="entry name" value="NADP-dependent oxidoreductase domain"/>
    <property type="match status" value="1"/>
</dbReference>
<dbReference type="PRINTS" id="PR00069">
    <property type="entry name" value="ALDKETRDTASE"/>
</dbReference>